<reference evidence="1 2" key="1">
    <citation type="submission" date="2014-11" db="EMBL/GenBank/DDBJ databases">
        <title>Genome sequence of Microbacterium mangrovi MUSC 115(T).</title>
        <authorList>
            <person name="Lee L.-H."/>
        </authorList>
    </citation>
    <scope>NUCLEOTIDE SEQUENCE [LARGE SCALE GENOMIC DNA]</scope>
    <source>
        <strain evidence="1 2">MUSC 115</strain>
    </source>
</reference>
<evidence type="ECO:0000313" key="1">
    <source>
        <dbReference type="EMBL" id="KHK98331.1"/>
    </source>
</evidence>
<protein>
    <submittedName>
        <fullName evidence="1">Uncharacterized protein</fullName>
    </submittedName>
</protein>
<proteinExistence type="predicted"/>
<organism evidence="1 2">
    <name type="scientific">Microbacterium mangrovi</name>
    <dbReference type="NCBI Taxonomy" id="1348253"/>
    <lineage>
        <taxon>Bacteria</taxon>
        <taxon>Bacillati</taxon>
        <taxon>Actinomycetota</taxon>
        <taxon>Actinomycetes</taxon>
        <taxon>Micrococcales</taxon>
        <taxon>Microbacteriaceae</taxon>
        <taxon>Microbacterium</taxon>
    </lineage>
</organism>
<accession>A0A0B2A9M9</accession>
<gene>
    <name evidence="1" type="ORF">LK09_04725</name>
</gene>
<evidence type="ECO:0000313" key="2">
    <source>
        <dbReference type="Proteomes" id="UP000031030"/>
    </source>
</evidence>
<dbReference type="STRING" id="1348253.LK09_04725"/>
<dbReference type="RefSeq" id="WP_039396649.1">
    <property type="nucleotide sequence ID" value="NZ_JTDK01000006.1"/>
</dbReference>
<sequence>MAVDESHDVLADRLRSRVGDSGTASEAIREGASTVGAGHEAELPFPVGDLARLVGSASSRVTDALVADVREAVGSEVAAFEVILSASVGAGLVRWDVASRVIEEAGREAS</sequence>
<comment type="caution">
    <text evidence="1">The sequence shown here is derived from an EMBL/GenBank/DDBJ whole genome shotgun (WGS) entry which is preliminary data.</text>
</comment>
<dbReference type="EMBL" id="JTDK01000006">
    <property type="protein sequence ID" value="KHK98331.1"/>
    <property type="molecule type" value="Genomic_DNA"/>
</dbReference>
<dbReference type="AlphaFoldDB" id="A0A0B2A9M9"/>
<name>A0A0B2A9M9_9MICO</name>
<keyword evidence="2" id="KW-1185">Reference proteome</keyword>
<dbReference type="OrthoDB" id="4954114at2"/>
<dbReference type="Proteomes" id="UP000031030">
    <property type="component" value="Unassembled WGS sequence"/>
</dbReference>